<dbReference type="PANTHER" id="PTHR10027:SF10">
    <property type="entry name" value="SLOWPOKE 2, ISOFORM D"/>
    <property type="match status" value="1"/>
</dbReference>
<evidence type="ECO:0000256" key="10">
    <source>
        <dbReference type="ARBA" id="ARBA00023303"/>
    </source>
</evidence>
<evidence type="ECO:0000313" key="15">
    <source>
        <dbReference type="EMBL" id="KAL1521510.1"/>
    </source>
</evidence>
<feature type="domain" description="Potassium channel" evidence="14">
    <location>
        <begin position="365"/>
        <end position="419"/>
    </location>
</feature>
<feature type="transmembrane region" description="Helical" evidence="12">
    <location>
        <begin position="24"/>
        <end position="46"/>
    </location>
</feature>
<keyword evidence="3" id="KW-0633">Potassium transport</keyword>
<evidence type="ECO:0000256" key="3">
    <source>
        <dbReference type="ARBA" id="ARBA00022538"/>
    </source>
</evidence>
<evidence type="ECO:0000256" key="2">
    <source>
        <dbReference type="ARBA" id="ARBA00022448"/>
    </source>
</evidence>
<name>A0AB34JIV1_PRYPA</name>
<dbReference type="InterPro" id="IPR013099">
    <property type="entry name" value="K_chnl_dom"/>
</dbReference>
<keyword evidence="8" id="KW-0406">Ion transport</keyword>
<organism evidence="15 16">
    <name type="scientific">Prymnesium parvum</name>
    <name type="common">Toxic golden alga</name>
    <dbReference type="NCBI Taxonomy" id="97485"/>
    <lineage>
        <taxon>Eukaryota</taxon>
        <taxon>Haptista</taxon>
        <taxon>Haptophyta</taxon>
        <taxon>Prymnesiophyceae</taxon>
        <taxon>Prymnesiales</taxon>
        <taxon>Prymnesiaceae</taxon>
        <taxon>Prymnesium</taxon>
    </lineage>
</organism>
<keyword evidence="4 12" id="KW-0812">Transmembrane</keyword>
<keyword evidence="9 12" id="KW-0472">Membrane</keyword>
<evidence type="ECO:0000256" key="6">
    <source>
        <dbReference type="ARBA" id="ARBA00022958"/>
    </source>
</evidence>
<proteinExistence type="predicted"/>
<dbReference type="GO" id="GO:0016020">
    <property type="term" value="C:membrane"/>
    <property type="evidence" value="ECO:0007669"/>
    <property type="project" value="UniProtKB-SubCell"/>
</dbReference>
<dbReference type="Pfam" id="PF07885">
    <property type="entry name" value="Ion_trans_2"/>
    <property type="match status" value="1"/>
</dbReference>
<evidence type="ECO:0000256" key="11">
    <source>
        <dbReference type="SAM" id="MobiDB-lite"/>
    </source>
</evidence>
<comment type="subcellular location">
    <subcellularLocation>
        <location evidence="1">Membrane</location>
        <topology evidence="1">Multi-pass membrane protein</topology>
    </subcellularLocation>
</comment>
<dbReference type="PANTHER" id="PTHR10027">
    <property type="entry name" value="CALCIUM-ACTIVATED POTASSIUM CHANNEL ALPHA CHAIN"/>
    <property type="match status" value="1"/>
</dbReference>
<feature type="compositionally biased region" description="Polar residues" evidence="11">
    <location>
        <begin position="855"/>
        <end position="868"/>
    </location>
</feature>
<evidence type="ECO:0000256" key="9">
    <source>
        <dbReference type="ARBA" id="ARBA00023136"/>
    </source>
</evidence>
<comment type="caution">
    <text evidence="15">The sequence shown here is derived from an EMBL/GenBank/DDBJ whole genome shotgun (WGS) entry which is preliminary data.</text>
</comment>
<dbReference type="EMBL" id="JBGBPQ010000007">
    <property type="protein sequence ID" value="KAL1521510.1"/>
    <property type="molecule type" value="Genomic_DNA"/>
</dbReference>
<dbReference type="SUPFAM" id="SSF81324">
    <property type="entry name" value="Voltage-gated potassium channels"/>
    <property type="match status" value="1"/>
</dbReference>
<keyword evidence="10" id="KW-0407">Ion channel</keyword>
<evidence type="ECO:0000256" key="4">
    <source>
        <dbReference type="ARBA" id="ARBA00022692"/>
    </source>
</evidence>
<feature type="transmembrane region" description="Helical" evidence="12">
    <location>
        <begin position="291"/>
        <end position="313"/>
    </location>
</feature>
<evidence type="ECO:0000256" key="12">
    <source>
        <dbReference type="SAM" id="Phobius"/>
    </source>
</evidence>
<evidence type="ECO:0000259" key="14">
    <source>
        <dbReference type="Pfam" id="PF07885"/>
    </source>
</evidence>
<feature type="transmembrane region" description="Helical" evidence="12">
    <location>
        <begin position="370"/>
        <end position="388"/>
    </location>
</feature>
<evidence type="ECO:0000256" key="1">
    <source>
        <dbReference type="ARBA" id="ARBA00004141"/>
    </source>
</evidence>
<dbReference type="Proteomes" id="UP001515480">
    <property type="component" value="Unassembled WGS sequence"/>
</dbReference>
<accession>A0AB34JIV1</accession>
<dbReference type="InterPro" id="IPR047871">
    <property type="entry name" value="K_chnl_Slo-like"/>
</dbReference>
<evidence type="ECO:0000259" key="13">
    <source>
        <dbReference type="Pfam" id="PF03493"/>
    </source>
</evidence>
<keyword evidence="2" id="KW-0813">Transport</keyword>
<reference evidence="15 16" key="1">
    <citation type="journal article" date="2024" name="Science">
        <title>Giant polyketide synthase enzymes in the biosynthesis of giant marine polyether toxins.</title>
        <authorList>
            <person name="Fallon T.R."/>
            <person name="Shende V.V."/>
            <person name="Wierzbicki I.H."/>
            <person name="Pendleton A.L."/>
            <person name="Watervoot N.F."/>
            <person name="Auber R.P."/>
            <person name="Gonzalez D.J."/>
            <person name="Wisecaver J.H."/>
            <person name="Moore B.S."/>
        </authorList>
    </citation>
    <scope>NUCLEOTIDE SEQUENCE [LARGE SCALE GENOMIC DNA]</scope>
    <source>
        <strain evidence="15 16">12B1</strain>
    </source>
</reference>
<feature type="region of interest" description="Disordered" evidence="11">
    <location>
        <begin position="848"/>
        <end position="874"/>
    </location>
</feature>
<dbReference type="InterPro" id="IPR003929">
    <property type="entry name" value="K_chnl_BK_asu"/>
</dbReference>
<keyword evidence="7 12" id="KW-1133">Transmembrane helix</keyword>
<feature type="domain" description="Calcium-activated potassium channel BK alpha subunit" evidence="13">
    <location>
        <begin position="583"/>
        <end position="673"/>
    </location>
</feature>
<evidence type="ECO:0000256" key="7">
    <source>
        <dbReference type="ARBA" id="ARBA00022989"/>
    </source>
</evidence>
<dbReference type="Gene3D" id="1.10.287.70">
    <property type="match status" value="1"/>
</dbReference>
<gene>
    <name evidence="15" type="ORF">AB1Y20_021170</name>
</gene>
<protein>
    <recommendedName>
        <fullName evidence="17">Potassium channel domain-containing protein</fullName>
    </recommendedName>
</protein>
<keyword evidence="6" id="KW-0630">Potassium</keyword>
<keyword evidence="16" id="KW-1185">Reference proteome</keyword>
<evidence type="ECO:0008006" key="17">
    <source>
        <dbReference type="Google" id="ProtNLM"/>
    </source>
</evidence>
<evidence type="ECO:0000313" key="16">
    <source>
        <dbReference type="Proteomes" id="UP001515480"/>
    </source>
</evidence>
<evidence type="ECO:0000256" key="5">
    <source>
        <dbReference type="ARBA" id="ARBA00022826"/>
    </source>
</evidence>
<keyword evidence="5" id="KW-0631">Potassium channel</keyword>
<feature type="transmembrane region" description="Helical" evidence="12">
    <location>
        <begin position="395"/>
        <end position="419"/>
    </location>
</feature>
<sequence>MLLTEEDVLPQYLREHTSLDPASFTLSTFSIALVLFLSLHILDLVLAGELTSTARLSALIRWSERKIPVASMYVNEQREHERLEHENSSFVNKYKRHLATFVVVNRMLQARPASQPPPISVGEMSVFEIWRFRLLALAQPPRAHSTILLRATWLVTYLVYASYSRREACFISPGSATQCDDWETDRAPWWLYCCDVVLLWSFSLRMFARSLFLSKAHDGRSRGIFLTHLQLPVVLLLWREIWLLAQRANTRKPLVHISMQLGWLRLLLFFRSRMMEFAAQRLLTTHTQARLFMTAVNLVSIVLFFSGLIHFLLGSTKLCGALPTVNDTAFENVIVARTEAAKHLSGGFPELMDHIDLGCELANVYTLHDYIYFTIVTISTVGYGDFYPPDGITRTVAVTLMLVLLTYIPLEFSNLIAMLNEMRHFCIGTPPTRWNAVVALIGPISAQQLSMFLFDFFQGNHNLDPNARIVVLSPLPLSEYHPVVKHWRARSSAAHIRRLYIDCNDVLSMSKKGKVPVQIAEAKAIFVFSDSEAPKALAEDRHTVVRCLVLRKLLPAPRMRIVSVQFNRAMDKALAMEMGVRSAIALNELKMALLAVSATRCFGLTTLLCNMLRPQKQLPQANHPAAGTGSLDEYLVGVAYGPYLVELPKCCIGRPWKELVESLFVELQIVLLGRVRAFAPCTNGETSVQQHRDDVLETTVSSIELAYEQSVNNVAVGARNSGGGGGPMRTPCVPHNLLLLARSDSSFESQGDTDGRSAERNITYLEVEPCSLSAVEPHCFALVLAPSAEVAELLRLLPRLPQHMAVATEQDEEGVRAARKKWQELLKKEAAQAGSLDRQESFTKWENADQPFNKEPSQSSKNEPSQPKNRAPAGGLGKGFANVIAHEVYAEQSEQIFISDEDAIESEHVGQRPFVLAVCGAWPANLRIFVETVIGEGQYAVVLLCSVPPPTTSDKHMLCAYVNDEKQPLVHVVIGDVRSQQQLFRAGMQYARSIVVLSSFRGTGVSAEETITDPNQCDMGVALLHAKIQKAIMALAHAEGRSARRIPVLTEVHHANASRFLDETSWWPEDELDDFAFVQAPAYASGRCFAESMLYPLVNYSYFMPLLMLLMQEILQIQDHDACFHTVEQGWP</sequence>
<dbReference type="Pfam" id="PF03493">
    <property type="entry name" value="BK_channel_a"/>
    <property type="match status" value="1"/>
</dbReference>
<evidence type="ECO:0000256" key="8">
    <source>
        <dbReference type="ARBA" id="ARBA00023065"/>
    </source>
</evidence>
<dbReference type="AlphaFoldDB" id="A0AB34JIV1"/>
<dbReference type="GO" id="GO:0005267">
    <property type="term" value="F:potassium channel activity"/>
    <property type="evidence" value="ECO:0007669"/>
    <property type="project" value="UniProtKB-KW"/>
</dbReference>